<reference evidence="1 2" key="1">
    <citation type="submission" date="2016-10" db="EMBL/GenBank/DDBJ databases">
        <authorList>
            <person name="de Groot N.N."/>
        </authorList>
    </citation>
    <scope>NUCLEOTIDE SEQUENCE [LARGE SCALE GENOMIC DNA]</scope>
    <source>
        <strain evidence="1 2">DSM 17925</strain>
    </source>
</reference>
<name>A0A1I0N1U9_9RHOB</name>
<dbReference type="InterPro" id="IPR019660">
    <property type="entry name" value="Put_sensory_transdc_reg_YbjN"/>
</dbReference>
<dbReference type="CDD" id="cd17033">
    <property type="entry name" value="DR1245-like"/>
    <property type="match status" value="1"/>
</dbReference>
<protein>
    <recommendedName>
        <fullName evidence="3">Sensory transduction regulator</fullName>
    </recommendedName>
</protein>
<dbReference type="OrthoDB" id="9792176at2"/>
<dbReference type="RefSeq" id="WP_089989514.1">
    <property type="nucleotide sequence ID" value="NZ_FOIZ01000001.1"/>
</dbReference>
<organism evidence="1 2">
    <name type="scientific">Cognatiyoonia koreensis</name>
    <dbReference type="NCBI Taxonomy" id="364200"/>
    <lineage>
        <taxon>Bacteria</taxon>
        <taxon>Pseudomonadati</taxon>
        <taxon>Pseudomonadota</taxon>
        <taxon>Alphaproteobacteria</taxon>
        <taxon>Rhodobacterales</taxon>
        <taxon>Paracoccaceae</taxon>
        <taxon>Cognatiyoonia</taxon>
    </lineage>
</organism>
<dbReference type="Proteomes" id="UP000199167">
    <property type="component" value="Unassembled WGS sequence"/>
</dbReference>
<sequence length="167" mass="19046">MALSEQYLDADDVHPIDLVEHVAEHHAWEFDRIHDDQIAMAVVGQWRTYSITLAWSGYDETLRLICTFEMEPPAHRMPELYEALNTINDQCWAGCFTWWAEQNMMVYRYGLVLAGDQAAGPEQIDTMINAAVTSCERYYPAIQLVTWAERTPQDAVQVAIAEAYGTA</sequence>
<dbReference type="STRING" id="364200.SAMN04488515_0359"/>
<dbReference type="Pfam" id="PF10722">
    <property type="entry name" value="YbjN"/>
    <property type="match status" value="1"/>
</dbReference>
<dbReference type="AlphaFoldDB" id="A0A1I0N1U9"/>
<proteinExistence type="predicted"/>
<dbReference type="EMBL" id="FOIZ01000001">
    <property type="protein sequence ID" value="SEV94795.1"/>
    <property type="molecule type" value="Genomic_DNA"/>
</dbReference>
<gene>
    <name evidence="1" type="ORF">SAMN04488515_0359</name>
</gene>
<evidence type="ECO:0000313" key="1">
    <source>
        <dbReference type="EMBL" id="SEV94795.1"/>
    </source>
</evidence>
<evidence type="ECO:0008006" key="3">
    <source>
        <dbReference type="Google" id="ProtNLM"/>
    </source>
</evidence>
<evidence type="ECO:0000313" key="2">
    <source>
        <dbReference type="Proteomes" id="UP000199167"/>
    </source>
</evidence>
<accession>A0A1I0N1U9</accession>
<keyword evidence="2" id="KW-1185">Reference proteome</keyword>